<dbReference type="KEGG" id="bbd:Belba_2374"/>
<sequence>MKTLSLKLDDLVFEETEELLNKIKMPRNRYFNEAIQYYNNIQQKKFLKKQLILESKLVAKESMAILNEFESLEEDEG</sequence>
<organism evidence="1 2">
    <name type="scientific">Belliella baltica (strain DSM 15883 / CIP 108006 / LMG 21964 / BA134)</name>
    <dbReference type="NCBI Taxonomy" id="866536"/>
    <lineage>
        <taxon>Bacteria</taxon>
        <taxon>Pseudomonadati</taxon>
        <taxon>Bacteroidota</taxon>
        <taxon>Cytophagia</taxon>
        <taxon>Cytophagales</taxon>
        <taxon>Cyclobacteriaceae</taxon>
        <taxon>Belliella</taxon>
    </lineage>
</organism>
<dbReference type="RefSeq" id="WP_014772893.1">
    <property type="nucleotide sequence ID" value="NC_018010.1"/>
</dbReference>
<evidence type="ECO:0000313" key="1">
    <source>
        <dbReference type="EMBL" id="AFL84934.1"/>
    </source>
</evidence>
<evidence type="ECO:0000313" key="2">
    <source>
        <dbReference type="Proteomes" id="UP000006050"/>
    </source>
</evidence>
<proteinExistence type="predicted"/>
<dbReference type="STRING" id="866536.Belba_2374"/>
<name>I3Z6R6_BELBD</name>
<dbReference type="EMBL" id="CP003281">
    <property type="protein sequence ID" value="AFL84934.1"/>
    <property type="molecule type" value="Genomic_DNA"/>
</dbReference>
<evidence type="ECO:0008006" key="3">
    <source>
        <dbReference type="Google" id="ProtNLM"/>
    </source>
</evidence>
<dbReference type="Proteomes" id="UP000006050">
    <property type="component" value="Chromosome"/>
</dbReference>
<keyword evidence="2" id="KW-1185">Reference proteome</keyword>
<protein>
    <recommendedName>
        <fullName evidence="3">CopG family transcriptional regulator</fullName>
    </recommendedName>
</protein>
<dbReference type="HOGENOM" id="CLU_2614135_0_0_10"/>
<dbReference type="eggNOG" id="ENOG50334B9">
    <property type="taxonomic scope" value="Bacteria"/>
</dbReference>
<gene>
    <name evidence="1" type="ordered locus">Belba_2374</name>
</gene>
<accession>I3Z6R6</accession>
<dbReference type="AlphaFoldDB" id="I3Z6R6"/>
<dbReference type="OrthoDB" id="680137at2"/>
<reference evidence="2" key="1">
    <citation type="submission" date="2012-06" db="EMBL/GenBank/DDBJ databases">
        <title>The complete genome of Belliella baltica DSM 15883.</title>
        <authorList>
            <person name="Lucas S."/>
            <person name="Copeland A."/>
            <person name="Lapidus A."/>
            <person name="Goodwin L."/>
            <person name="Pitluck S."/>
            <person name="Peters L."/>
            <person name="Mikhailova N."/>
            <person name="Davenport K."/>
            <person name="Kyrpides N."/>
            <person name="Mavromatis K."/>
            <person name="Pagani I."/>
            <person name="Ivanova N."/>
            <person name="Ovchinnikova G."/>
            <person name="Zeytun A."/>
            <person name="Detter J.C."/>
            <person name="Han C."/>
            <person name="Land M."/>
            <person name="Hauser L."/>
            <person name="Markowitz V."/>
            <person name="Cheng J.-F."/>
            <person name="Hugenholtz P."/>
            <person name="Woyke T."/>
            <person name="Wu D."/>
            <person name="Tindall B."/>
            <person name="Pomrenke H."/>
            <person name="Brambilla E."/>
            <person name="Klenk H.-P."/>
            <person name="Eisen J.A."/>
        </authorList>
    </citation>
    <scope>NUCLEOTIDE SEQUENCE [LARGE SCALE GENOMIC DNA]</scope>
    <source>
        <strain evidence="2">DSM 15883 / CIP 108006 / LMG 21964 / BA134</strain>
    </source>
</reference>